<keyword evidence="2" id="KW-0732">Signal</keyword>
<evidence type="ECO:0000256" key="1">
    <source>
        <dbReference type="ARBA" id="ARBA00006987"/>
    </source>
</evidence>
<dbReference type="Pfam" id="PF03401">
    <property type="entry name" value="TctC"/>
    <property type="match status" value="1"/>
</dbReference>
<comment type="similarity">
    <text evidence="1">Belongs to the UPF0065 (bug) family.</text>
</comment>
<keyword evidence="3" id="KW-0675">Receptor</keyword>
<keyword evidence="4" id="KW-1185">Reference proteome</keyword>
<evidence type="ECO:0000256" key="2">
    <source>
        <dbReference type="SAM" id="SignalP"/>
    </source>
</evidence>
<dbReference type="Gene3D" id="3.40.190.150">
    <property type="entry name" value="Bordetella uptake gene, domain 1"/>
    <property type="match status" value="1"/>
</dbReference>
<proteinExistence type="inferred from homology"/>
<dbReference type="PANTHER" id="PTHR42928">
    <property type="entry name" value="TRICARBOXYLATE-BINDING PROTEIN"/>
    <property type="match status" value="1"/>
</dbReference>
<dbReference type="AlphaFoldDB" id="A0A3P4AVZ3"/>
<evidence type="ECO:0000313" key="4">
    <source>
        <dbReference type="Proteomes" id="UP000277294"/>
    </source>
</evidence>
<reference evidence="3 4" key="1">
    <citation type="submission" date="2018-10" db="EMBL/GenBank/DDBJ databases">
        <authorList>
            <person name="Criscuolo A."/>
        </authorList>
    </citation>
    <scope>NUCLEOTIDE SEQUENCE [LARGE SCALE GENOMIC DNA]</scope>
    <source>
        <strain evidence="3">DnA1</strain>
    </source>
</reference>
<dbReference type="InterPro" id="IPR005064">
    <property type="entry name" value="BUG"/>
</dbReference>
<dbReference type="CDD" id="cd13578">
    <property type="entry name" value="PBP2_Bug27"/>
    <property type="match status" value="1"/>
</dbReference>
<gene>
    <name evidence="3" type="ORF">PIGHUM_00279</name>
</gene>
<dbReference type="Gene3D" id="3.40.190.10">
    <property type="entry name" value="Periplasmic binding protein-like II"/>
    <property type="match status" value="1"/>
</dbReference>
<evidence type="ECO:0000313" key="3">
    <source>
        <dbReference type="EMBL" id="VCU68229.1"/>
    </source>
</evidence>
<dbReference type="Proteomes" id="UP000277294">
    <property type="component" value="Unassembled WGS sequence"/>
</dbReference>
<dbReference type="RefSeq" id="WP_160142095.1">
    <property type="nucleotide sequence ID" value="NZ_UWPJ01000005.1"/>
</dbReference>
<dbReference type="OrthoDB" id="8970543at2"/>
<feature type="signal peptide" evidence="2">
    <location>
        <begin position="1"/>
        <end position="31"/>
    </location>
</feature>
<accession>A0A3P4AVZ3</accession>
<dbReference type="EMBL" id="UWPJ01000005">
    <property type="protein sequence ID" value="VCU68229.1"/>
    <property type="molecule type" value="Genomic_DNA"/>
</dbReference>
<protein>
    <submittedName>
        <fullName evidence="3">Tripartite tricarboxylate transporter family receptor</fullName>
    </submittedName>
</protein>
<feature type="chain" id="PRO_5018270820" evidence="2">
    <location>
        <begin position="32"/>
        <end position="331"/>
    </location>
</feature>
<organism evidence="3 4">
    <name type="scientific">Pigmentiphaga humi</name>
    <dbReference type="NCBI Taxonomy" id="2478468"/>
    <lineage>
        <taxon>Bacteria</taxon>
        <taxon>Pseudomonadati</taxon>
        <taxon>Pseudomonadota</taxon>
        <taxon>Betaproteobacteria</taxon>
        <taxon>Burkholderiales</taxon>
        <taxon>Alcaligenaceae</taxon>
        <taxon>Pigmentiphaga</taxon>
    </lineage>
</organism>
<dbReference type="InterPro" id="IPR042100">
    <property type="entry name" value="Bug_dom1"/>
</dbReference>
<dbReference type="PIRSF" id="PIRSF017082">
    <property type="entry name" value="YflP"/>
    <property type="match status" value="1"/>
</dbReference>
<dbReference type="PANTHER" id="PTHR42928:SF5">
    <property type="entry name" value="BLR1237 PROTEIN"/>
    <property type="match status" value="1"/>
</dbReference>
<dbReference type="SUPFAM" id="SSF53850">
    <property type="entry name" value="Periplasmic binding protein-like II"/>
    <property type="match status" value="1"/>
</dbReference>
<sequence length="331" mass="34309">MAYLLLRGFAPLALSLAGLALPAASPLAADAAANFPDKPVKLALPFPPGGSADTITRAMAERLQAQLQQPFLIENRPGAAGNVATRHIAKAPADGYNLLVGVTGALVINPNLYTLDYDPAKDFIGVSMVARAPVAIVADPNAGIGSIKQLIEQAKAKPGALAYATNGVGTSHHLAAELFRQSAGLDMRNVPYKGTPEALQDIIGGRVPIGFMDLTASIPLVASGKLKALATTGTGRSPALPDVPTVAEAGLPGFSADTWVAIMAPKGTPGPVVDKLSAEIKTALALPELRARAQTQGLEVISSTPAELQDFLRSEAEKWKRVIKEAGIKLQ</sequence>
<name>A0A3P4AVZ3_9BURK</name>